<feature type="region of interest" description="Disordered" evidence="1">
    <location>
        <begin position="98"/>
        <end position="126"/>
    </location>
</feature>
<evidence type="ECO:0000313" key="2">
    <source>
        <dbReference type="EMBL" id="CAH0731735.1"/>
    </source>
</evidence>
<sequence length="126" mass="13973">MVSAAARAGTVRRDAGRRGSVRRGVQSALCSVRRAAACSTQAEQRIKYNDPVLRDNELAISTALIPCRLPPATARRRAELRLVITYFYASTTTIILRQREEEEEEVERGKFESPLNDASLSPPARS</sequence>
<dbReference type="Proteomes" id="UP000838878">
    <property type="component" value="Chromosome 9"/>
</dbReference>
<name>A0A8J9VQN8_9NEOP</name>
<feature type="non-terminal residue" evidence="2">
    <location>
        <position position="126"/>
    </location>
</feature>
<dbReference type="AlphaFoldDB" id="A0A8J9VQN8"/>
<reference evidence="2" key="1">
    <citation type="submission" date="2021-12" db="EMBL/GenBank/DDBJ databases">
        <authorList>
            <person name="Martin H S."/>
        </authorList>
    </citation>
    <scope>NUCLEOTIDE SEQUENCE</scope>
</reference>
<dbReference type="EMBL" id="OV170229">
    <property type="protein sequence ID" value="CAH0731735.1"/>
    <property type="molecule type" value="Genomic_DNA"/>
</dbReference>
<protein>
    <submittedName>
        <fullName evidence="2">Uncharacterized protein</fullName>
    </submittedName>
</protein>
<keyword evidence="3" id="KW-1185">Reference proteome</keyword>
<dbReference type="OrthoDB" id="10628449at2759"/>
<proteinExistence type="predicted"/>
<accession>A0A8J9VQN8</accession>
<organism evidence="2 3">
    <name type="scientific">Brenthis ino</name>
    <name type="common">lesser marbled fritillary</name>
    <dbReference type="NCBI Taxonomy" id="405034"/>
    <lineage>
        <taxon>Eukaryota</taxon>
        <taxon>Metazoa</taxon>
        <taxon>Ecdysozoa</taxon>
        <taxon>Arthropoda</taxon>
        <taxon>Hexapoda</taxon>
        <taxon>Insecta</taxon>
        <taxon>Pterygota</taxon>
        <taxon>Neoptera</taxon>
        <taxon>Endopterygota</taxon>
        <taxon>Lepidoptera</taxon>
        <taxon>Glossata</taxon>
        <taxon>Ditrysia</taxon>
        <taxon>Papilionoidea</taxon>
        <taxon>Nymphalidae</taxon>
        <taxon>Heliconiinae</taxon>
        <taxon>Argynnini</taxon>
        <taxon>Brenthis</taxon>
    </lineage>
</organism>
<evidence type="ECO:0000256" key="1">
    <source>
        <dbReference type="SAM" id="MobiDB-lite"/>
    </source>
</evidence>
<gene>
    <name evidence="2" type="ORF">BINO364_LOCUS16527</name>
</gene>
<evidence type="ECO:0000313" key="3">
    <source>
        <dbReference type="Proteomes" id="UP000838878"/>
    </source>
</evidence>